<dbReference type="EC" id="3.2.1.15" evidence="6"/>
<dbReference type="InterPro" id="IPR011050">
    <property type="entry name" value="Pectin_lyase_fold/virulence"/>
</dbReference>
<evidence type="ECO:0000256" key="2">
    <source>
        <dbReference type="ARBA" id="ARBA00022801"/>
    </source>
</evidence>
<dbReference type="EMBL" id="CP036291">
    <property type="protein sequence ID" value="QDU90440.1"/>
    <property type="molecule type" value="Genomic_DNA"/>
</dbReference>
<dbReference type="InterPro" id="IPR000743">
    <property type="entry name" value="Glyco_hydro_28"/>
</dbReference>
<dbReference type="OrthoDB" id="9795222at2"/>
<dbReference type="InterPro" id="IPR051801">
    <property type="entry name" value="GH28_Enzymes"/>
</dbReference>
<dbReference type="Proteomes" id="UP000317429">
    <property type="component" value="Chromosome"/>
</dbReference>
<dbReference type="InterPro" id="IPR012334">
    <property type="entry name" value="Pectin_lyas_fold"/>
</dbReference>
<keyword evidence="7" id="KW-1185">Reference proteome</keyword>
<dbReference type="GO" id="GO:0005975">
    <property type="term" value="P:carbohydrate metabolic process"/>
    <property type="evidence" value="ECO:0007669"/>
    <property type="project" value="InterPro"/>
</dbReference>
<dbReference type="Gene3D" id="2.160.20.10">
    <property type="entry name" value="Single-stranded right-handed beta-helix, Pectin lyase-like"/>
    <property type="match status" value="1"/>
</dbReference>
<dbReference type="SUPFAM" id="SSF51126">
    <property type="entry name" value="Pectin lyase-like"/>
    <property type="match status" value="1"/>
</dbReference>
<feature type="chain" id="PRO_5022044751" evidence="5">
    <location>
        <begin position="22"/>
        <end position="454"/>
    </location>
</feature>
<evidence type="ECO:0000256" key="3">
    <source>
        <dbReference type="ARBA" id="ARBA00023295"/>
    </source>
</evidence>
<dbReference type="PROSITE" id="PS00502">
    <property type="entry name" value="POLYGALACTURONASE"/>
    <property type="match status" value="1"/>
</dbReference>
<evidence type="ECO:0000256" key="4">
    <source>
        <dbReference type="RuleBase" id="RU361169"/>
    </source>
</evidence>
<evidence type="ECO:0000313" key="7">
    <source>
        <dbReference type="Proteomes" id="UP000317429"/>
    </source>
</evidence>
<comment type="similarity">
    <text evidence="1 4">Belongs to the glycosyl hydrolase 28 family.</text>
</comment>
<organism evidence="6 7">
    <name type="scientific">Pirellulimonas nuda</name>
    <dbReference type="NCBI Taxonomy" id="2528009"/>
    <lineage>
        <taxon>Bacteria</taxon>
        <taxon>Pseudomonadati</taxon>
        <taxon>Planctomycetota</taxon>
        <taxon>Planctomycetia</taxon>
        <taxon>Pirellulales</taxon>
        <taxon>Lacipirellulaceae</taxon>
        <taxon>Pirellulimonas</taxon>
    </lineage>
</organism>
<dbReference type="PANTHER" id="PTHR31339">
    <property type="entry name" value="PECTIN LYASE-RELATED"/>
    <property type="match status" value="1"/>
</dbReference>
<dbReference type="GO" id="GO:0004650">
    <property type="term" value="F:polygalacturonase activity"/>
    <property type="evidence" value="ECO:0007669"/>
    <property type="project" value="UniProtKB-EC"/>
</dbReference>
<name>A0A518DG30_9BACT</name>
<gene>
    <name evidence="6" type="primary">pgl_2</name>
    <name evidence="6" type="ORF">Pla175_38440</name>
</gene>
<dbReference type="KEGG" id="pnd:Pla175_38440"/>
<dbReference type="RefSeq" id="WP_145288920.1">
    <property type="nucleotide sequence ID" value="NZ_CP036291.1"/>
</dbReference>
<keyword evidence="2 4" id="KW-0378">Hydrolase</keyword>
<keyword evidence="3 4" id="KW-0326">Glycosidase</keyword>
<evidence type="ECO:0000313" key="6">
    <source>
        <dbReference type="EMBL" id="QDU90440.1"/>
    </source>
</evidence>
<accession>A0A518DG30</accession>
<evidence type="ECO:0000256" key="1">
    <source>
        <dbReference type="ARBA" id="ARBA00008834"/>
    </source>
</evidence>
<dbReference type="InterPro" id="IPR006626">
    <property type="entry name" value="PbH1"/>
</dbReference>
<dbReference type="PANTHER" id="PTHR31339:SF9">
    <property type="entry name" value="PLASMIN AND FIBRONECTIN-BINDING PROTEIN A"/>
    <property type="match status" value="1"/>
</dbReference>
<sequence length="454" mass="50075" precursor="true">MHSLNNPLAILLVALGISTHAARASGADAPPSGWDAVPAILQRIVPPEFPDRDFRVDPPGGSADGKADFRAAISKAIDACSEEGGGRVVLGPGKWLSRGPVRIKSNVNLHLERGATLLFSAAPDDYLPAVFTRFEGTELMNFSPLVYAFEQENVAVTGEGTIDGQADDEHWWGWEPNWAKDIARLGLMVERGVPPGDRVFGAGHHLRPSFIQFYRCKNVLVEGVKVVRSPMWEIHPVLCENVTVRGVRIETHGPNNDGCNPECCRYVLIEDCYFDTGDDCIAIKSGRNADGRRVAVPSQDIIVRNCVMKDGHGGVVLGSEMSGGIRNVFVENCKMDSPHLERAIRLKSNSMRGGFLENLYVRDVQVGQVSDAVLRIDLRYWHPESGDFVPTVRNIVLERVVSQKSLRPMYLVGLPDSAIGQVHLRDCEFRNASQPSVIENVEELRLTRVTQPRE</sequence>
<feature type="signal peptide" evidence="5">
    <location>
        <begin position="1"/>
        <end position="21"/>
    </location>
</feature>
<dbReference type="AlphaFoldDB" id="A0A518DG30"/>
<dbReference type="Pfam" id="PF00295">
    <property type="entry name" value="Glyco_hydro_28"/>
    <property type="match status" value="1"/>
</dbReference>
<evidence type="ECO:0000256" key="5">
    <source>
        <dbReference type="SAM" id="SignalP"/>
    </source>
</evidence>
<keyword evidence="5" id="KW-0732">Signal</keyword>
<reference evidence="6 7" key="1">
    <citation type="submission" date="2019-02" db="EMBL/GenBank/DDBJ databases">
        <title>Deep-cultivation of Planctomycetes and their phenomic and genomic characterization uncovers novel biology.</title>
        <authorList>
            <person name="Wiegand S."/>
            <person name="Jogler M."/>
            <person name="Boedeker C."/>
            <person name="Pinto D."/>
            <person name="Vollmers J."/>
            <person name="Rivas-Marin E."/>
            <person name="Kohn T."/>
            <person name="Peeters S.H."/>
            <person name="Heuer A."/>
            <person name="Rast P."/>
            <person name="Oberbeckmann S."/>
            <person name="Bunk B."/>
            <person name="Jeske O."/>
            <person name="Meyerdierks A."/>
            <person name="Storesund J.E."/>
            <person name="Kallscheuer N."/>
            <person name="Luecker S."/>
            <person name="Lage O.M."/>
            <person name="Pohl T."/>
            <person name="Merkel B.J."/>
            <person name="Hornburger P."/>
            <person name="Mueller R.-W."/>
            <person name="Bruemmer F."/>
            <person name="Labrenz M."/>
            <person name="Spormann A.M."/>
            <person name="Op den Camp H."/>
            <person name="Overmann J."/>
            <person name="Amann R."/>
            <person name="Jetten M.S.M."/>
            <person name="Mascher T."/>
            <person name="Medema M.H."/>
            <person name="Devos D.P."/>
            <person name="Kaster A.-K."/>
            <person name="Ovreas L."/>
            <person name="Rohde M."/>
            <person name="Galperin M.Y."/>
            <person name="Jogler C."/>
        </authorList>
    </citation>
    <scope>NUCLEOTIDE SEQUENCE [LARGE SCALE GENOMIC DNA]</scope>
    <source>
        <strain evidence="6 7">Pla175</strain>
    </source>
</reference>
<dbReference type="SMART" id="SM00710">
    <property type="entry name" value="PbH1"/>
    <property type="match status" value="4"/>
</dbReference>
<protein>
    <submittedName>
        <fullName evidence="6">Polygalacturonase</fullName>
        <ecNumber evidence="6">3.2.1.15</ecNumber>
    </submittedName>
</protein>
<proteinExistence type="inferred from homology"/>